<accession>A0AA88Q446</accession>
<evidence type="ECO:0000313" key="3">
    <source>
        <dbReference type="Proteomes" id="UP001187343"/>
    </source>
</evidence>
<name>A0AA88Q446_9TELE</name>
<reference evidence="2" key="1">
    <citation type="submission" date="2023-08" db="EMBL/GenBank/DDBJ databases">
        <title>Chromosome-level Genome Assembly of mud carp (Cirrhinus molitorella).</title>
        <authorList>
            <person name="Liu H."/>
        </authorList>
    </citation>
    <scope>NUCLEOTIDE SEQUENCE</scope>
    <source>
        <strain evidence="2">Prfri</strain>
        <tissue evidence="2">Muscle</tissue>
    </source>
</reference>
<feature type="compositionally biased region" description="Low complexity" evidence="1">
    <location>
        <begin position="39"/>
        <end position="51"/>
    </location>
</feature>
<proteinExistence type="predicted"/>
<evidence type="ECO:0000313" key="2">
    <source>
        <dbReference type="EMBL" id="KAK2906600.1"/>
    </source>
</evidence>
<comment type="caution">
    <text evidence="2">The sequence shown here is derived from an EMBL/GenBank/DDBJ whole genome shotgun (WGS) entry which is preliminary data.</text>
</comment>
<protein>
    <submittedName>
        <fullName evidence="2">Uncharacterized protein</fullName>
    </submittedName>
</protein>
<dbReference type="Proteomes" id="UP001187343">
    <property type="component" value="Unassembled WGS sequence"/>
</dbReference>
<organism evidence="2 3">
    <name type="scientific">Cirrhinus molitorella</name>
    <name type="common">mud carp</name>
    <dbReference type="NCBI Taxonomy" id="172907"/>
    <lineage>
        <taxon>Eukaryota</taxon>
        <taxon>Metazoa</taxon>
        <taxon>Chordata</taxon>
        <taxon>Craniata</taxon>
        <taxon>Vertebrata</taxon>
        <taxon>Euteleostomi</taxon>
        <taxon>Actinopterygii</taxon>
        <taxon>Neopterygii</taxon>
        <taxon>Teleostei</taxon>
        <taxon>Ostariophysi</taxon>
        <taxon>Cypriniformes</taxon>
        <taxon>Cyprinidae</taxon>
        <taxon>Labeoninae</taxon>
        <taxon>Labeonini</taxon>
        <taxon>Cirrhinus</taxon>
    </lineage>
</organism>
<sequence>MFPSSHRCNLSKLPYESEASRGCSAKSLCSAAQFSSVSESVRAPGSSSSSVKWQDVPPGSHRIRSRRQGSREQGNKERVENGRQVERGSYHPRPHLNRFHLRNVLKDTY</sequence>
<dbReference type="AlphaFoldDB" id="A0AA88Q446"/>
<gene>
    <name evidence="2" type="ORF">Q8A67_005585</name>
</gene>
<keyword evidence="3" id="KW-1185">Reference proteome</keyword>
<evidence type="ECO:0000256" key="1">
    <source>
        <dbReference type="SAM" id="MobiDB-lite"/>
    </source>
</evidence>
<feature type="region of interest" description="Disordered" evidence="1">
    <location>
        <begin position="39"/>
        <end position="109"/>
    </location>
</feature>
<feature type="compositionally biased region" description="Basic and acidic residues" evidence="1">
    <location>
        <begin position="69"/>
        <end position="89"/>
    </location>
</feature>
<feature type="compositionally biased region" description="Basic residues" evidence="1">
    <location>
        <begin position="90"/>
        <end position="103"/>
    </location>
</feature>
<dbReference type="EMBL" id="JAUYZG010000005">
    <property type="protein sequence ID" value="KAK2906600.1"/>
    <property type="molecule type" value="Genomic_DNA"/>
</dbReference>